<keyword evidence="3" id="KW-0067">ATP-binding</keyword>
<dbReference type="SUPFAM" id="SSF52540">
    <property type="entry name" value="P-loop containing nucleoside triphosphate hydrolases"/>
    <property type="match status" value="2"/>
</dbReference>
<dbReference type="Pfam" id="PF04851">
    <property type="entry name" value="ResIII"/>
    <property type="match status" value="1"/>
</dbReference>
<dbReference type="PROSITE" id="PS51192">
    <property type="entry name" value="HELICASE_ATP_BIND_1"/>
    <property type="match status" value="1"/>
</dbReference>
<dbReference type="InterPro" id="IPR006935">
    <property type="entry name" value="Helicase/UvrB_N"/>
</dbReference>
<feature type="domain" description="Helicase ATP-binding" evidence="2">
    <location>
        <begin position="104"/>
        <end position="252"/>
    </location>
</feature>
<dbReference type="Gene3D" id="3.40.50.300">
    <property type="entry name" value="P-loop containing nucleotide triphosphate hydrolases"/>
    <property type="match status" value="2"/>
</dbReference>
<dbReference type="InterPro" id="IPR027417">
    <property type="entry name" value="P-loop_NTPase"/>
</dbReference>
<keyword evidence="3" id="KW-0547">Nucleotide-binding</keyword>
<gene>
    <name evidence="3" type="ORF">LCMAC102_04400</name>
</gene>
<dbReference type="GO" id="GO:0016787">
    <property type="term" value="F:hydrolase activity"/>
    <property type="evidence" value="ECO:0007669"/>
    <property type="project" value="UniProtKB-KW"/>
</dbReference>
<dbReference type="GO" id="GO:0004386">
    <property type="term" value="F:helicase activity"/>
    <property type="evidence" value="ECO:0007669"/>
    <property type="project" value="UniProtKB-KW"/>
</dbReference>
<accession>A0A481YVR2</accession>
<evidence type="ECO:0000256" key="1">
    <source>
        <dbReference type="ARBA" id="ARBA00022801"/>
    </source>
</evidence>
<dbReference type="SMART" id="SM00487">
    <property type="entry name" value="DEXDc"/>
    <property type="match status" value="1"/>
</dbReference>
<keyword evidence="1" id="KW-0378">Hydrolase</keyword>
<dbReference type="GO" id="GO:0005524">
    <property type="term" value="F:ATP binding"/>
    <property type="evidence" value="ECO:0007669"/>
    <property type="project" value="InterPro"/>
</dbReference>
<dbReference type="InterPro" id="IPR014001">
    <property type="entry name" value="Helicase_ATP-bd"/>
</dbReference>
<dbReference type="GO" id="GO:0003677">
    <property type="term" value="F:DNA binding"/>
    <property type="evidence" value="ECO:0007669"/>
    <property type="project" value="InterPro"/>
</dbReference>
<sequence>MAFALRLDALDNDTKRKISTNLSIKPKKTQYDSNPAPNYAFATNQYDNMIYLPLGQWKNYLDQFPHADKNYPHTNVKFTKQLYTIETDPKNRGRDQNIVAAEAIQQLKETHTTFISCFTGYGKTSLATYLFSMFKLKTAVLCHINTVKEQWPDEITKFTEGTCKIQIVKGQTPLNPNADVYIFGIRKAATMKREDLRDIGMVIIDEAHICTVTAFTKSLLKFQPCYLVGLSATPDRNDGLHKLLYTYFGHKEEFIYRHEVKNFTVIKYKTQYKPDISYIVVHGKVVINWTTVITSLEENSHRQKELAQLAIDHPNEKIIILSKRLAQSNKIYDILETANESVEKLTNNKKKWDRSKRILVASLQKGGVGLNDPYLTMLILGCDTKDVRQLEGRIRTTDNIVYHIVDDHPTLEKHWDICEKWYIKRGATIVSHKCENVQPKRYLSANK</sequence>
<name>A0A481YVR2_9VIRU</name>
<organism evidence="3">
    <name type="scientific">Marseillevirus LCMAC102</name>
    <dbReference type="NCBI Taxonomy" id="2506603"/>
    <lineage>
        <taxon>Viruses</taxon>
        <taxon>Varidnaviria</taxon>
        <taxon>Bamfordvirae</taxon>
        <taxon>Nucleocytoviricota</taxon>
        <taxon>Megaviricetes</taxon>
        <taxon>Pimascovirales</taxon>
        <taxon>Pimascovirales incertae sedis</taxon>
        <taxon>Marseilleviridae</taxon>
    </lineage>
</organism>
<proteinExistence type="predicted"/>
<keyword evidence="3" id="KW-0347">Helicase</keyword>
<evidence type="ECO:0000259" key="2">
    <source>
        <dbReference type="PROSITE" id="PS51192"/>
    </source>
</evidence>
<dbReference type="EMBL" id="MK500334">
    <property type="protein sequence ID" value="QBK86644.1"/>
    <property type="molecule type" value="Genomic_DNA"/>
</dbReference>
<reference evidence="3" key="1">
    <citation type="journal article" date="2019" name="MBio">
        <title>Virus Genomes from Deep Sea Sediments Expand the Ocean Megavirome and Support Independent Origins of Viral Gigantism.</title>
        <authorList>
            <person name="Backstrom D."/>
            <person name="Yutin N."/>
            <person name="Jorgensen S.L."/>
            <person name="Dharamshi J."/>
            <person name="Homa F."/>
            <person name="Zaremba-Niedwiedzka K."/>
            <person name="Spang A."/>
            <person name="Wolf Y.I."/>
            <person name="Koonin E.V."/>
            <person name="Ettema T.J."/>
        </authorList>
    </citation>
    <scope>NUCLEOTIDE SEQUENCE</scope>
</reference>
<protein>
    <submittedName>
        <fullName evidence="3">A18-like helicase</fullName>
    </submittedName>
</protein>
<evidence type="ECO:0000313" key="3">
    <source>
        <dbReference type="EMBL" id="QBK86644.1"/>
    </source>
</evidence>